<dbReference type="OrthoDB" id="7647056at2"/>
<accession>A0A378ZYY3</accession>
<dbReference type="InterPro" id="IPR011978">
    <property type="entry name" value="YgfB-like"/>
</dbReference>
<dbReference type="RefSeq" id="WP_019965967.1">
    <property type="nucleotide sequence ID" value="NZ_UGSK01000001.1"/>
</dbReference>
<name>A0A378ZYY3_9HYPH</name>
<reference evidence="1 2" key="1">
    <citation type="submission" date="2018-06" db="EMBL/GenBank/DDBJ databases">
        <authorList>
            <consortium name="Pathogen Informatics"/>
            <person name="Doyle S."/>
        </authorList>
    </citation>
    <scope>NUCLEOTIDE SEQUENCE [LARGE SCALE GENOMIC DNA]</scope>
    <source>
        <strain evidence="1 2">NCTC13350</strain>
    </source>
</reference>
<gene>
    <name evidence="1" type="ORF">NCTC13350_03364</name>
</gene>
<evidence type="ECO:0000313" key="2">
    <source>
        <dbReference type="Proteomes" id="UP000255000"/>
    </source>
</evidence>
<proteinExistence type="predicted"/>
<dbReference type="AlphaFoldDB" id="A0A378ZYY3"/>
<dbReference type="SUPFAM" id="SSF101327">
    <property type="entry name" value="YgfB-like"/>
    <property type="match status" value="1"/>
</dbReference>
<protein>
    <submittedName>
        <fullName evidence="1">YecA family protein</fullName>
    </submittedName>
</protein>
<dbReference type="InterPro" id="IPR036255">
    <property type="entry name" value="YgfB-like_sf"/>
</dbReference>
<evidence type="ECO:0000313" key="1">
    <source>
        <dbReference type="EMBL" id="SUB02412.1"/>
    </source>
</evidence>
<organism evidence="1 2">
    <name type="scientific">Pannonibacter phragmitetus</name>
    <dbReference type="NCBI Taxonomy" id="121719"/>
    <lineage>
        <taxon>Bacteria</taxon>
        <taxon>Pseudomonadati</taxon>
        <taxon>Pseudomonadota</taxon>
        <taxon>Alphaproteobacteria</taxon>
        <taxon>Hyphomicrobiales</taxon>
        <taxon>Stappiaceae</taxon>
        <taxon>Pannonibacter</taxon>
    </lineage>
</organism>
<dbReference type="Pfam" id="PF03695">
    <property type="entry name" value="UPF0149"/>
    <property type="match status" value="1"/>
</dbReference>
<sequence length="704" mass="76929">MTSEQFEIALAELLRLKDHHDIRREVTGHISQSLLRSPALGGQLVMKICALDEGNTKLEVLAELLGNALDTARMAYESHQKRGGALLAAITEAVDLAAGQQRLTAFHRLRLAPLWIRAGLPAPASLEIRASGMEQEAVSLPIQDAAEEHALLDQLFSNLLEQTEGDALEVYGLLVEMLAAMPAQMREHLIAWSVRQPGPVHAKLSCFWLLDQSASVRAIAAHGLAENAAAGMLPSDTAGKLAFLRNWMPQDGASAAVDRALKEAMRSGYSAGTPTVPWTIQSVMATLPDGAGAWSFLVALQSGHRRKAAMLLLKQGHGIKDAYALSFGSVRQQNSLIQNFSVETSPVKISRSWMERSLAMALADGLAAGLPPAPGLMEVAELCGLGALRPETVSTEALIEDLPSAQRIRGLPAQERGKLVNASAEWWTRHEIILSWFEDSDQSHDLLRSHKSRKARDNALWRLLETRRDVWARHLALSAGTLADAGHPDADSFTAAALALLEGQDLKKIPAMSFIHGQTMQALLQDAHYMDMSPMPEELHEAEEDEEAPERKGELAGILKGSTVTADWIDGFLMAAVIAPKEISPDKWLPEILNNARASITMDNIQRFAGLLMMRANNCLDQAHEGALFTAAMSRRSRKAMQAWATGFSHARTHFKSSWPAKAMTSSDRQMLQTVADAIPRGFHPEEIKTLSECIAARHTRNME</sequence>
<dbReference type="EMBL" id="UGSK01000001">
    <property type="protein sequence ID" value="SUB02412.1"/>
    <property type="molecule type" value="Genomic_DNA"/>
</dbReference>
<dbReference type="Proteomes" id="UP000255000">
    <property type="component" value="Unassembled WGS sequence"/>
</dbReference>